<gene>
    <name evidence="8" type="ORF">GCM10023331_37520</name>
</gene>
<evidence type="ECO:0000259" key="6">
    <source>
        <dbReference type="PROSITE" id="PS50043"/>
    </source>
</evidence>
<sequence>MTRIIIADDHQMFIDGIKSLLIDEPQIQVVGEAHNGKAVLDLLEDTNADLIIMDISMPEMDGIEATEHILKKFPDMKILGLSMHNDKDFISNMLKVGAQGYILKNTGKKELIFAIRTVIEGENYLSKEVSETLVSSFMRKPKEQEAIEKLSRREQEILEHIAEGNTTQEIADKLFISKNTVETHRKNLLFKLKAKNTAELVNVAFRKGIIK</sequence>
<evidence type="ECO:0000256" key="4">
    <source>
        <dbReference type="ARBA" id="ARBA00023163"/>
    </source>
</evidence>
<evidence type="ECO:0000256" key="1">
    <source>
        <dbReference type="ARBA" id="ARBA00022553"/>
    </source>
</evidence>
<dbReference type="CDD" id="cd17535">
    <property type="entry name" value="REC_NarL-like"/>
    <property type="match status" value="1"/>
</dbReference>
<dbReference type="Pfam" id="PF00072">
    <property type="entry name" value="Response_reg"/>
    <property type="match status" value="1"/>
</dbReference>
<feature type="domain" description="Response regulatory" evidence="7">
    <location>
        <begin position="3"/>
        <end position="119"/>
    </location>
</feature>
<evidence type="ECO:0000313" key="8">
    <source>
        <dbReference type="EMBL" id="GAA4849345.1"/>
    </source>
</evidence>
<dbReference type="EMBL" id="BAABJX010000062">
    <property type="protein sequence ID" value="GAA4849345.1"/>
    <property type="molecule type" value="Genomic_DNA"/>
</dbReference>
<organism evidence="8 9">
    <name type="scientific">Algivirga pacifica</name>
    <dbReference type="NCBI Taxonomy" id="1162670"/>
    <lineage>
        <taxon>Bacteria</taxon>
        <taxon>Pseudomonadati</taxon>
        <taxon>Bacteroidota</taxon>
        <taxon>Cytophagia</taxon>
        <taxon>Cytophagales</taxon>
        <taxon>Flammeovirgaceae</taxon>
        <taxon>Algivirga</taxon>
    </lineage>
</organism>
<dbReference type="SMART" id="SM00421">
    <property type="entry name" value="HTH_LUXR"/>
    <property type="match status" value="1"/>
</dbReference>
<evidence type="ECO:0000256" key="2">
    <source>
        <dbReference type="ARBA" id="ARBA00023015"/>
    </source>
</evidence>
<name>A0ABP9DKC4_9BACT</name>
<dbReference type="InterPro" id="IPR011006">
    <property type="entry name" value="CheY-like_superfamily"/>
</dbReference>
<feature type="domain" description="HTH luxR-type" evidence="6">
    <location>
        <begin position="143"/>
        <end position="208"/>
    </location>
</feature>
<dbReference type="InterPro" id="IPR000792">
    <property type="entry name" value="Tscrpt_reg_LuxR_C"/>
</dbReference>
<evidence type="ECO:0000256" key="5">
    <source>
        <dbReference type="PROSITE-ProRule" id="PRU00169"/>
    </source>
</evidence>
<dbReference type="CDD" id="cd06170">
    <property type="entry name" value="LuxR_C_like"/>
    <property type="match status" value="1"/>
</dbReference>
<dbReference type="SUPFAM" id="SSF46894">
    <property type="entry name" value="C-terminal effector domain of the bipartite response regulators"/>
    <property type="match status" value="1"/>
</dbReference>
<dbReference type="RefSeq" id="WP_345374648.1">
    <property type="nucleotide sequence ID" value="NZ_BAABJX010000062.1"/>
</dbReference>
<dbReference type="SUPFAM" id="SSF52172">
    <property type="entry name" value="CheY-like"/>
    <property type="match status" value="1"/>
</dbReference>
<evidence type="ECO:0000259" key="7">
    <source>
        <dbReference type="PROSITE" id="PS50110"/>
    </source>
</evidence>
<protein>
    <submittedName>
        <fullName evidence="8">Response regulator transcription factor</fullName>
    </submittedName>
</protein>
<dbReference type="PROSITE" id="PS00622">
    <property type="entry name" value="HTH_LUXR_1"/>
    <property type="match status" value="1"/>
</dbReference>
<keyword evidence="2" id="KW-0805">Transcription regulation</keyword>
<keyword evidence="9" id="KW-1185">Reference proteome</keyword>
<keyword evidence="1 5" id="KW-0597">Phosphoprotein</keyword>
<accession>A0ABP9DKC4</accession>
<dbReference type="Proteomes" id="UP001500298">
    <property type="component" value="Unassembled WGS sequence"/>
</dbReference>
<reference evidence="9" key="1">
    <citation type="journal article" date="2019" name="Int. J. Syst. Evol. Microbiol.">
        <title>The Global Catalogue of Microorganisms (GCM) 10K type strain sequencing project: providing services to taxonomists for standard genome sequencing and annotation.</title>
        <authorList>
            <consortium name="The Broad Institute Genomics Platform"/>
            <consortium name="The Broad Institute Genome Sequencing Center for Infectious Disease"/>
            <person name="Wu L."/>
            <person name="Ma J."/>
        </authorList>
    </citation>
    <scope>NUCLEOTIDE SEQUENCE [LARGE SCALE GENOMIC DNA]</scope>
    <source>
        <strain evidence="9">JCM 18326</strain>
    </source>
</reference>
<dbReference type="PANTHER" id="PTHR43214:SF41">
    <property type="entry name" value="NITRATE_NITRITE RESPONSE REGULATOR PROTEIN NARP"/>
    <property type="match status" value="1"/>
</dbReference>
<dbReference type="InterPro" id="IPR039420">
    <property type="entry name" value="WalR-like"/>
</dbReference>
<keyword evidence="4" id="KW-0804">Transcription</keyword>
<feature type="modified residue" description="4-aspartylphosphate" evidence="5">
    <location>
        <position position="54"/>
    </location>
</feature>
<dbReference type="PROSITE" id="PS50110">
    <property type="entry name" value="RESPONSE_REGULATORY"/>
    <property type="match status" value="1"/>
</dbReference>
<keyword evidence="3" id="KW-0238">DNA-binding</keyword>
<evidence type="ECO:0000313" key="9">
    <source>
        <dbReference type="Proteomes" id="UP001500298"/>
    </source>
</evidence>
<dbReference type="PANTHER" id="PTHR43214">
    <property type="entry name" value="TWO-COMPONENT RESPONSE REGULATOR"/>
    <property type="match status" value="1"/>
</dbReference>
<proteinExistence type="predicted"/>
<dbReference type="PROSITE" id="PS50043">
    <property type="entry name" value="HTH_LUXR_2"/>
    <property type="match status" value="1"/>
</dbReference>
<evidence type="ECO:0000256" key="3">
    <source>
        <dbReference type="ARBA" id="ARBA00023125"/>
    </source>
</evidence>
<dbReference type="Gene3D" id="3.40.50.2300">
    <property type="match status" value="1"/>
</dbReference>
<dbReference type="PRINTS" id="PR00038">
    <property type="entry name" value="HTHLUXR"/>
</dbReference>
<dbReference type="InterPro" id="IPR001789">
    <property type="entry name" value="Sig_transdc_resp-reg_receiver"/>
</dbReference>
<dbReference type="SMART" id="SM00448">
    <property type="entry name" value="REC"/>
    <property type="match status" value="1"/>
</dbReference>
<dbReference type="Pfam" id="PF00196">
    <property type="entry name" value="GerE"/>
    <property type="match status" value="1"/>
</dbReference>
<comment type="caution">
    <text evidence="8">The sequence shown here is derived from an EMBL/GenBank/DDBJ whole genome shotgun (WGS) entry which is preliminary data.</text>
</comment>
<dbReference type="InterPro" id="IPR016032">
    <property type="entry name" value="Sig_transdc_resp-reg_C-effctor"/>
</dbReference>
<dbReference type="InterPro" id="IPR058245">
    <property type="entry name" value="NreC/VraR/RcsB-like_REC"/>
</dbReference>